<dbReference type="InterPro" id="IPR049704">
    <property type="entry name" value="Aminotrans_3_PPA_site"/>
</dbReference>
<dbReference type="EMBL" id="CP022684">
    <property type="protein sequence ID" value="AUM14810.1"/>
    <property type="molecule type" value="Genomic_DNA"/>
</dbReference>
<evidence type="ECO:0000256" key="6">
    <source>
        <dbReference type="RuleBase" id="RU003560"/>
    </source>
</evidence>
<comment type="pathway">
    <text evidence="7">Amine and polyamine biosynthesis; ectoine biosynthesis; L-ectoine from L-aspartate 4-semialdehyde: step 1/3.</text>
</comment>
<dbReference type="InterPro" id="IPR015424">
    <property type="entry name" value="PyrdxlP-dep_Trfase"/>
</dbReference>
<proteinExistence type="inferred from homology"/>
<dbReference type="Proteomes" id="UP000235116">
    <property type="component" value="Chromosome"/>
</dbReference>
<dbReference type="UniPathway" id="UPA00067">
    <property type="reaction ID" value="UER00121"/>
</dbReference>
<reference evidence="9" key="1">
    <citation type="submission" date="2017-08" db="EMBL/GenBank/DDBJ databases">
        <title>Direct submision.</title>
        <authorList>
            <person name="Kim S.-J."/>
            <person name="Rhee S.-K."/>
        </authorList>
    </citation>
    <scope>NUCLEOTIDE SEQUENCE [LARGE SCALE GENOMIC DNA]</scope>
    <source>
        <strain evidence="9">GI5</strain>
    </source>
</reference>
<dbReference type="InterPro" id="IPR015422">
    <property type="entry name" value="PyrdxlP-dep_Trfase_small"/>
</dbReference>
<dbReference type="PANTHER" id="PTHR43552">
    <property type="entry name" value="DIAMINOBUTYRATE--2-OXOGLUTARATE AMINOTRANSFERASE"/>
    <property type="match status" value="1"/>
</dbReference>
<dbReference type="NCBIfam" id="TIGR00709">
    <property type="entry name" value="dat"/>
    <property type="match status" value="1"/>
</dbReference>
<evidence type="ECO:0000256" key="1">
    <source>
        <dbReference type="ARBA" id="ARBA00001933"/>
    </source>
</evidence>
<dbReference type="InterPro" id="IPR015421">
    <property type="entry name" value="PyrdxlP-dep_Trfase_major"/>
</dbReference>
<protein>
    <recommendedName>
        <fullName evidence="7">Diaminobutyrate--2-oxoglutarate transaminase</fullName>
        <ecNumber evidence="7">2.6.1.76</ecNumber>
    </recommendedName>
    <alternativeName>
        <fullName evidence="7">DABA aminotransferase</fullName>
    </alternativeName>
</protein>
<evidence type="ECO:0000256" key="7">
    <source>
        <dbReference type="RuleBase" id="RU365034"/>
    </source>
</evidence>
<dbReference type="GO" id="GO:0047307">
    <property type="term" value="F:diaminobutyrate-pyruvate transaminase activity"/>
    <property type="evidence" value="ECO:0007669"/>
    <property type="project" value="InterPro"/>
</dbReference>
<dbReference type="PROSITE" id="PS00600">
    <property type="entry name" value="AA_TRANSFER_CLASS_3"/>
    <property type="match status" value="1"/>
</dbReference>
<keyword evidence="3 7" id="KW-0032">Aminotransferase</keyword>
<name>A0A2K9LRD6_9GAMM</name>
<evidence type="ECO:0000313" key="8">
    <source>
        <dbReference type="EMBL" id="AUM14810.1"/>
    </source>
</evidence>
<dbReference type="EC" id="2.6.1.76" evidence="7"/>
<dbReference type="PANTHER" id="PTHR43552:SF2">
    <property type="entry name" value="DIAMINOBUTYRATE--2-OXOGLUTARATE TRANSAMINASE"/>
    <property type="match status" value="1"/>
</dbReference>
<evidence type="ECO:0000256" key="2">
    <source>
        <dbReference type="ARBA" id="ARBA00008954"/>
    </source>
</evidence>
<keyword evidence="5 6" id="KW-0663">Pyridoxal phosphate</keyword>
<dbReference type="SUPFAM" id="SSF53383">
    <property type="entry name" value="PLP-dependent transferases"/>
    <property type="match status" value="1"/>
</dbReference>
<evidence type="ECO:0000256" key="3">
    <source>
        <dbReference type="ARBA" id="ARBA00022576"/>
    </source>
</evidence>
<dbReference type="InterPro" id="IPR005814">
    <property type="entry name" value="Aminotrans_3"/>
</dbReference>
<dbReference type="InterPro" id="IPR012773">
    <property type="entry name" value="Ectoine_EctB"/>
</dbReference>
<dbReference type="GO" id="GO:0030170">
    <property type="term" value="F:pyridoxal phosphate binding"/>
    <property type="evidence" value="ECO:0007669"/>
    <property type="project" value="InterPro"/>
</dbReference>
<evidence type="ECO:0000256" key="5">
    <source>
        <dbReference type="ARBA" id="ARBA00022898"/>
    </source>
</evidence>
<dbReference type="Gene3D" id="3.40.640.10">
    <property type="entry name" value="Type I PLP-dependent aspartate aminotransferase-like (Major domain)"/>
    <property type="match status" value="1"/>
</dbReference>
<dbReference type="RefSeq" id="WP_101896178.1">
    <property type="nucleotide sequence ID" value="NZ_CP022684.1"/>
</dbReference>
<evidence type="ECO:0000313" key="9">
    <source>
        <dbReference type="Proteomes" id="UP000235116"/>
    </source>
</evidence>
<dbReference type="Pfam" id="PF00202">
    <property type="entry name" value="Aminotran_3"/>
    <property type="match status" value="1"/>
</dbReference>
<dbReference type="CDD" id="cd00610">
    <property type="entry name" value="OAT_like"/>
    <property type="match status" value="1"/>
</dbReference>
<dbReference type="Gene3D" id="3.90.1150.10">
    <property type="entry name" value="Aspartate Aminotransferase, domain 1"/>
    <property type="match status" value="1"/>
</dbReference>
<dbReference type="OrthoDB" id="9801052at2"/>
<dbReference type="KEGG" id="kak:Kalk_02095"/>
<organism evidence="8 9">
    <name type="scientific">Ketobacter alkanivorans</name>
    <dbReference type="NCBI Taxonomy" id="1917421"/>
    <lineage>
        <taxon>Bacteria</taxon>
        <taxon>Pseudomonadati</taxon>
        <taxon>Pseudomonadota</taxon>
        <taxon>Gammaproteobacteria</taxon>
        <taxon>Pseudomonadales</taxon>
        <taxon>Ketobacteraceae</taxon>
        <taxon>Ketobacter</taxon>
    </lineage>
</organism>
<keyword evidence="4 7" id="KW-0808">Transferase</keyword>
<dbReference type="GO" id="GO:0019491">
    <property type="term" value="P:ectoine biosynthetic process"/>
    <property type="evidence" value="ECO:0007669"/>
    <property type="project" value="UniProtKB-UniPathway"/>
</dbReference>
<keyword evidence="9" id="KW-1185">Reference proteome</keyword>
<dbReference type="InterPro" id="IPR004637">
    <property type="entry name" value="Dat"/>
</dbReference>
<comment type="similarity">
    <text evidence="2 6">Belongs to the class-III pyridoxal-phosphate-dependent aminotransferase family.</text>
</comment>
<comment type="function">
    <text evidence="7">Catalyzes reversively the conversion of L-aspartate beta-semialdehyde (ASA) to L-2,4-diaminobutyrate (DABA) by transamination with L-glutamate.</text>
</comment>
<dbReference type="NCBIfam" id="TIGR02407">
    <property type="entry name" value="ectoine_ectB"/>
    <property type="match status" value="1"/>
</dbReference>
<comment type="cofactor">
    <cofactor evidence="1 7">
        <name>pyridoxal 5'-phosphate</name>
        <dbReference type="ChEBI" id="CHEBI:597326"/>
    </cofactor>
</comment>
<gene>
    <name evidence="8" type="primary">ectB</name>
    <name evidence="8" type="ORF">Kalk_02095</name>
</gene>
<dbReference type="PIRSF" id="PIRSF000521">
    <property type="entry name" value="Transaminase_4ab_Lys_Orn"/>
    <property type="match status" value="1"/>
</dbReference>
<comment type="catalytic activity">
    <reaction evidence="7">
        <text>L-2,4-diaminobutanoate + 2-oxoglutarate = L-aspartate 4-semialdehyde + L-glutamate</text>
        <dbReference type="Rhea" id="RHEA:11160"/>
        <dbReference type="ChEBI" id="CHEBI:16810"/>
        <dbReference type="ChEBI" id="CHEBI:29985"/>
        <dbReference type="ChEBI" id="CHEBI:58761"/>
        <dbReference type="ChEBI" id="CHEBI:537519"/>
        <dbReference type="EC" id="2.6.1.76"/>
    </reaction>
</comment>
<sequence>MDVFQQYESEVRSYCRAFPKVFTKAKGAHIHCEDGTRYLDFFAGAGALNYGHNPDLVKQRLIEYLQQDGILHGLDMYTDAKGHFLKSLQERILIPRKLDYRVQFCGPTGTNAVEAALKIARKVKGRRNIFAFQGGYHGMTLGALACTGNAYNRKGASTALPDVTFMPYPFGAMKDIDTIAYIDAVLSDTSSGVDKPAAMVLETIQAEGGVVVAPVEWLQKIRALCDKHDILMIVDDIQVGCGRSGGFFSFERAGIVPDIVTLSKSISGSGLPLAIVLLKPELDKWLPGEHNGTFRGNQLAFVSGVAGIELFEQLNIPKQVEEKSAFVGCELAAIIERVDPRMELRGLGLIWGVDLSPLKNEKLIDVITENCFDAGLIIENAGRKGQVLKLLPPLTVTMDELSLGLEIIERSMKKAL</sequence>
<accession>A0A2K9LRD6</accession>
<dbReference type="AlphaFoldDB" id="A0A2K9LRD6"/>
<evidence type="ECO:0000256" key="4">
    <source>
        <dbReference type="ARBA" id="ARBA00022679"/>
    </source>
</evidence>
<dbReference type="GO" id="GO:0045303">
    <property type="term" value="F:diaminobutyrate-2-oxoglutarate transaminase activity"/>
    <property type="evidence" value="ECO:0007669"/>
    <property type="project" value="UniProtKB-EC"/>
</dbReference>
<dbReference type="NCBIfam" id="NF006733">
    <property type="entry name" value="PRK09264.1"/>
    <property type="match status" value="1"/>
</dbReference>